<evidence type="ECO:0000313" key="2">
    <source>
        <dbReference type="Proteomes" id="UP001597548"/>
    </source>
</evidence>
<reference evidence="2" key="1">
    <citation type="journal article" date="2019" name="Int. J. Syst. Evol. Microbiol.">
        <title>The Global Catalogue of Microorganisms (GCM) 10K type strain sequencing project: providing services to taxonomists for standard genome sequencing and annotation.</title>
        <authorList>
            <consortium name="The Broad Institute Genomics Platform"/>
            <consortium name="The Broad Institute Genome Sequencing Center for Infectious Disease"/>
            <person name="Wu L."/>
            <person name="Ma J."/>
        </authorList>
    </citation>
    <scope>NUCLEOTIDE SEQUENCE [LARGE SCALE GENOMIC DNA]</scope>
    <source>
        <strain evidence="2">KCTC 32514</strain>
    </source>
</reference>
<name>A0ABW5ZS11_9FLAO</name>
<dbReference type="Proteomes" id="UP001597548">
    <property type="component" value="Unassembled WGS sequence"/>
</dbReference>
<protein>
    <submittedName>
        <fullName evidence="1">IPExxxVDY family protein</fullName>
    </submittedName>
</protein>
<proteinExistence type="predicted"/>
<keyword evidence="2" id="KW-1185">Reference proteome</keyword>
<gene>
    <name evidence="1" type="ORF">ACFS29_06260</name>
</gene>
<dbReference type="EMBL" id="JBHUOS010000002">
    <property type="protein sequence ID" value="MFD2915235.1"/>
    <property type="molecule type" value="Genomic_DNA"/>
</dbReference>
<comment type="caution">
    <text evidence="1">The sequence shown here is derived from an EMBL/GenBank/DDBJ whole genome shotgun (WGS) entry which is preliminary data.</text>
</comment>
<dbReference type="InterPro" id="IPR047690">
    <property type="entry name" value="IPExxxVDY_fam"/>
</dbReference>
<dbReference type="RefSeq" id="WP_194508713.1">
    <property type="nucleotide sequence ID" value="NZ_JADILU010000005.1"/>
</dbReference>
<organism evidence="1 2">
    <name type="scientific">Psychroserpens luteus</name>
    <dbReference type="NCBI Taxonomy" id="1434066"/>
    <lineage>
        <taxon>Bacteria</taxon>
        <taxon>Pseudomonadati</taxon>
        <taxon>Bacteroidota</taxon>
        <taxon>Flavobacteriia</taxon>
        <taxon>Flavobacteriales</taxon>
        <taxon>Flavobacteriaceae</taxon>
        <taxon>Psychroserpens</taxon>
    </lineage>
</organism>
<sequence length="160" mass="18833">MALHKLLVDDFYDASFSLIAIHCRLEDYRLAYLLNKHLELNLRRKEHDLDYNYFDASFAIFEWENEKIDSVWHLVSNVCKKEEAALQSSGSLFANQTTVTRTVNLLPELKKVDYLIKVSNEHRNFDEKLILNKIQTIPQVITTYSVDIDQLKSKEHLIFD</sequence>
<dbReference type="NCBIfam" id="NF033205">
    <property type="entry name" value="IPExxxVDY"/>
    <property type="match status" value="1"/>
</dbReference>
<evidence type="ECO:0000313" key="1">
    <source>
        <dbReference type="EMBL" id="MFD2915235.1"/>
    </source>
</evidence>
<accession>A0ABW5ZS11</accession>